<sequence length="113" mass="12840">MVPNLSRSQGCRQFATLRSTYASHVQSRTDRGMQSKVLPKRTLQSVPMRSQVTRDVATSTHGLFSVRETDQPLRLGRNHYYSWTYSIPPRQSPSVQFRTTGTAATRRRELAGV</sequence>
<dbReference type="GeneID" id="18828203"/>
<evidence type="ECO:0000313" key="1">
    <source>
        <dbReference type="EMBL" id="EKM73693.1"/>
    </source>
</evidence>
<gene>
    <name evidence="1" type="ORF">AGABI1DRAFT_134251</name>
</gene>
<dbReference type="AlphaFoldDB" id="K5WSI8"/>
<reference evidence="2" key="1">
    <citation type="journal article" date="2012" name="Proc. Natl. Acad. Sci. U.S.A.">
        <title>Genome sequence of the button mushroom Agaricus bisporus reveals mechanisms governing adaptation to a humic-rich ecological niche.</title>
        <authorList>
            <person name="Morin E."/>
            <person name="Kohler A."/>
            <person name="Baker A.R."/>
            <person name="Foulongne-Oriol M."/>
            <person name="Lombard V."/>
            <person name="Nagy L.G."/>
            <person name="Ohm R.A."/>
            <person name="Patyshakuliyeva A."/>
            <person name="Brun A."/>
            <person name="Aerts A.L."/>
            <person name="Bailey A.M."/>
            <person name="Billette C."/>
            <person name="Coutinho P.M."/>
            <person name="Deakin G."/>
            <person name="Doddapaneni H."/>
            <person name="Floudas D."/>
            <person name="Grimwood J."/>
            <person name="Hilden K."/>
            <person name="Kuees U."/>
            <person name="LaButti K.M."/>
            <person name="Lapidus A."/>
            <person name="Lindquist E.A."/>
            <person name="Lucas S.M."/>
            <person name="Murat C."/>
            <person name="Riley R.W."/>
            <person name="Salamov A.A."/>
            <person name="Schmutz J."/>
            <person name="Subramanian V."/>
            <person name="Woesten H.A.B."/>
            <person name="Xu J."/>
            <person name="Eastwood D.C."/>
            <person name="Foster G.D."/>
            <person name="Sonnenberg A.S."/>
            <person name="Cullen D."/>
            <person name="de Vries R.P."/>
            <person name="Lundell T."/>
            <person name="Hibbett D.S."/>
            <person name="Henrissat B."/>
            <person name="Burton K.S."/>
            <person name="Kerrigan R.W."/>
            <person name="Challen M.P."/>
            <person name="Grigoriev I.V."/>
            <person name="Martin F."/>
        </authorList>
    </citation>
    <scope>NUCLEOTIDE SEQUENCE [LARGE SCALE GENOMIC DNA]</scope>
    <source>
        <strain evidence="2">JB137-S8 / ATCC MYA-4627 / FGSC 10392</strain>
    </source>
</reference>
<proteinExistence type="predicted"/>
<dbReference type="InParanoid" id="K5WSI8"/>
<dbReference type="RefSeq" id="XP_007335668.1">
    <property type="nucleotide sequence ID" value="XM_007335606.1"/>
</dbReference>
<keyword evidence="2" id="KW-1185">Reference proteome</keyword>
<protein>
    <submittedName>
        <fullName evidence="1">Uncharacterized protein</fullName>
    </submittedName>
</protein>
<organism evidence="1 2">
    <name type="scientific">Agaricus bisporus var. burnettii (strain JB137-S8 / ATCC MYA-4627 / FGSC 10392)</name>
    <name type="common">White button mushroom</name>
    <dbReference type="NCBI Taxonomy" id="597362"/>
    <lineage>
        <taxon>Eukaryota</taxon>
        <taxon>Fungi</taxon>
        <taxon>Dikarya</taxon>
        <taxon>Basidiomycota</taxon>
        <taxon>Agaricomycotina</taxon>
        <taxon>Agaricomycetes</taxon>
        <taxon>Agaricomycetidae</taxon>
        <taxon>Agaricales</taxon>
        <taxon>Agaricineae</taxon>
        <taxon>Agaricaceae</taxon>
        <taxon>Agaricus</taxon>
    </lineage>
</organism>
<dbReference type="Proteomes" id="UP000008493">
    <property type="component" value="Unassembled WGS sequence"/>
</dbReference>
<evidence type="ECO:0000313" key="2">
    <source>
        <dbReference type="Proteomes" id="UP000008493"/>
    </source>
</evidence>
<dbReference type="HOGENOM" id="CLU_2132777_0_0_1"/>
<accession>K5WSI8</accession>
<dbReference type="EMBL" id="JH972207">
    <property type="protein sequence ID" value="EKM73693.1"/>
    <property type="molecule type" value="Genomic_DNA"/>
</dbReference>
<dbReference type="KEGG" id="abp:AGABI1DRAFT134251"/>
<name>K5WSI8_AGABU</name>